<dbReference type="Proteomes" id="UP000182489">
    <property type="component" value="Unassembled WGS sequence"/>
</dbReference>
<dbReference type="EMBL" id="FPKH01000001">
    <property type="protein sequence ID" value="SFX48345.1"/>
    <property type="molecule type" value="Genomic_DNA"/>
</dbReference>
<reference evidence="2 3" key="1">
    <citation type="submission" date="2016-11" db="EMBL/GenBank/DDBJ databases">
        <authorList>
            <person name="Varghese N."/>
            <person name="Submissions S."/>
        </authorList>
    </citation>
    <scope>NUCLEOTIDE SEQUENCE [LARGE SCALE GENOMIC DNA]</scope>
    <source>
        <strain evidence="2 3">NFR18</strain>
    </source>
</reference>
<sequence length="137" mass="14801">MLNRTTTRRVVLAFYSAMLCAATSAASEATPRMAVNDPKVLMLAAIDAPDGRAAGMLTGEVADAISQRFSATSALFMEVTTLARYAQDGCRRLNVRFWQEGVRLAAGQAPHKQTIDIGINYCRNGLPPASLRLEKTP</sequence>
<name>A0A377RW82_9BURK</name>
<proteinExistence type="predicted"/>
<evidence type="ECO:0000313" key="3">
    <source>
        <dbReference type="Proteomes" id="UP000182489"/>
    </source>
</evidence>
<organism evidence="2 3">
    <name type="scientific">Janthinobacterium lividum</name>
    <dbReference type="NCBI Taxonomy" id="29581"/>
    <lineage>
        <taxon>Bacteria</taxon>
        <taxon>Pseudomonadati</taxon>
        <taxon>Pseudomonadota</taxon>
        <taxon>Betaproteobacteria</taxon>
        <taxon>Burkholderiales</taxon>
        <taxon>Oxalobacteraceae</taxon>
        <taxon>Janthinobacterium</taxon>
    </lineage>
</organism>
<dbReference type="AlphaFoldDB" id="A0A377RW82"/>
<evidence type="ECO:0000256" key="1">
    <source>
        <dbReference type="SAM" id="SignalP"/>
    </source>
</evidence>
<gene>
    <name evidence="2" type="ORF">SAMN03097694_2414</name>
</gene>
<evidence type="ECO:0008006" key="4">
    <source>
        <dbReference type="Google" id="ProtNLM"/>
    </source>
</evidence>
<feature type="signal peptide" evidence="1">
    <location>
        <begin position="1"/>
        <end position="25"/>
    </location>
</feature>
<protein>
    <recommendedName>
        <fullName evidence="4">UrcA family protein</fullName>
    </recommendedName>
</protein>
<dbReference type="RefSeq" id="WP_072453963.1">
    <property type="nucleotide sequence ID" value="NZ_FPKH01000001.1"/>
</dbReference>
<accession>A0A377RW82</accession>
<feature type="chain" id="PRO_5044074695" description="UrcA family protein" evidence="1">
    <location>
        <begin position="26"/>
        <end position="137"/>
    </location>
</feature>
<keyword evidence="1" id="KW-0732">Signal</keyword>
<comment type="caution">
    <text evidence="2">The sequence shown here is derived from an EMBL/GenBank/DDBJ whole genome shotgun (WGS) entry which is preliminary data.</text>
</comment>
<evidence type="ECO:0000313" key="2">
    <source>
        <dbReference type="EMBL" id="SFX48345.1"/>
    </source>
</evidence>